<dbReference type="Gene3D" id="1.20.1290.10">
    <property type="entry name" value="AhpD-like"/>
    <property type="match status" value="1"/>
</dbReference>
<proteinExistence type="predicted"/>
<dbReference type="PANTHER" id="PTHR35446:SF3">
    <property type="entry name" value="CMD DOMAIN-CONTAINING PROTEIN"/>
    <property type="match status" value="1"/>
</dbReference>
<protein>
    <submittedName>
        <fullName evidence="2">Carboxymuconolactone decarboxylase family protein</fullName>
    </submittedName>
</protein>
<evidence type="ECO:0000313" key="3">
    <source>
        <dbReference type="Proteomes" id="UP001249020"/>
    </source>
</evidence>
<organism evidence="2 3">
    <name type="scientific">Brumicola blandensis</name>
    <dbReference type="NCBI Taxonomy" id="3075611"/>
    <lineage>
        <taxon>Bacteria</taxon>
        <taxon>Pseudomonadati</taxon>
        <taxon>Pseudomonadota</taxon>
        <taxon>Gammaproteobacteria</taxon>
        <taxon>Alteromonadales</taxon>
        <taxon>Alteromonadaceae</taxon>
        <taxon>Brumicola</taxon>
    </lineage>
</organism>
<sequence length="182" mass="19723">MSNFTFHDEKSAPADSAPLLKTAKSAYGFVPNLLAGMSTSPQLTEGYMTLSSIFNKTDLSETERQIILMTNNRLNGCTYCMAAHTTISQGANVDADVIEALRTGSPIADPKLEALRIFSAQVNEKRGWVGEKEVAALLAAGYTQETVLNVVLGTSLKVMSNYTNHITETPVDEAFKPNTWTA</sequence>
<feature type="domain" description="Carboxymuconolactone decarboxylase-like" evidence="1">
    <location>
        <begin position="54"/>
        <end position="108"/>
    </location>
</feature>
<keyword evidence="3" id="KW-1185">Reference proteome</keyword>
<dbReference type="EMBL" id="JAVRIE010000002">
    <property type="protein sequence ID" value="MDT0582118.1"/>
    <property type="molecule type" value="Genomic_DNA"/>
</dbReference>
<dbReference type="InterPro" id="IPR003779">
    <property type="entry name" value="CMD-like"/>
</dbReference>
<evidence type="ECO:0000259" key="1">
    <source>
        <dbReference type="Pfam" id="PF02627"/>
    </source>
</evidence>
<dbReference type="GO" id="GO:0051920">
    <property type="term" value="F:peroxiredoxin activity"/>
    <property type="evidence" value="ECO:0007669"/>
    <property type="project" value="InterPro"/>
</dbReference>
<dbReference type="Proteomes" id="UP001249020">
    <property type="component" value="Unassembled WGS sequence"/>
</dbReference>
<dbReference type="RefSeq" id="WP_311360900.1">
    <property type="nucleotide sequence ID" value="NZ_JAVRIE010000002.1"/>
</dbReference>
<comment type="caution">
    <text evidence="2">The sequence shown here is derived from an EMBL/GenBank/DDBJ whole genome shotgun (WGS) entry which is preliminary data.</text>
</comment>
<name>A0AAW8R4M1_9ALTE</name>
<dbReference type="Pfam" id="PF02627">
    <property type="entry name" value="CMD"/>
    <property type="match status" value="1"/>
</dbReference>
<dbReference type="SUPFAM" id="SSF69118">
    <property type="entry name" value="AhpD-like"/>
    <property type="match status" value="1"/>
</dbReference>
<reference evidence="2 3" key="1">
    <citation type="submission" date="2023-09" db="EMBL/GenBank/DDBJ databases">
        <authorList>
            <person name="Rey-Velasco X."/>
        </authorList>
    </citation>
    <scope>NUCLEOTIDE SEQUENCE [LARGE SCALE GENOMIC DNA]</scope>
    <source>
        <strain evidence="2 3">W409</strain>
    </source>
</reference>
<evidence type="ECO:0000313" key="2">
    <source>
        <dbReference type="EMBL" id="MDT0582118.1"/>
    </source>
</evidence>
<gene>
    <name evidence="2" type="ORF">RM544_06190</name>
</gene>
<accession>A0AAW8R4M1</accession>
<dbReference type="AlphaFoldDB" id="A0AAW8R4M1"/>
<dbReference type="PANTHER" id="PTHR35446">
    <property type="entry name" value="SI:CH211-175M2.5"/>
    <property type="match status" value="1"/>
</dbReference>
<dbReference type="InterPro" id="IPR029032">
    <property type="entry name" value="AhpD-like"/>
</dbReference>